<dbReference type="Proteomes" id="UP000292957">
    <property type="component" value="Unassembled WGS sequence"/>
</dbReference>
<protein>
    <submittedName>
        <fullName evidence="1">Uncharacterized protein</fullName>
    </submittedName>
</protein>
<reference evidence="1" key="1">
    <citation type="submission" date="2019-01" db="EMBL/GenBank/DDBJ databases">
        <title>Draft genome sequences of three monokaryotic isolates of the white-rot basidiomycete fungus Dichomitus squalens.</title>
        <authorList>
            <consortium name="DOE Joint Genome Institute"/>
            <person name="Lopez S.C."/>
            <person name="Andreopoulos B."/>
            <person name="Pangilinan J."/>
            <person name="Lipzen A."/>
            <person name="Riley R."/>
            <person name="Ahrendt S."/>
            <person name="Ng V."/>
            <person name="Barry K."/>
            <person name="Daum C."/>
            <person name="Grigoriev I.V."/>
            <person name="Hilden K.S."/>
            <person name="Makela M.R."/>
            <person name="de Vries R.P."/>
        </authorList>
    </citation>
    <scope>NUCLEOTIDE SEQUENCE [LARGE SCALE GENOMIC DNA]</scope>
    <source>
        <strain evidence="1">OM18370.1</strain>
    </source>
</reference>
<organism evidence="1">
    <name type="scientific">Dichomitus squalens</name>
    <dbReference type="NCBI Taxonomy" id="114155"/>
    <lineage>
        <taxon>Eukaryota</taxon>
        <taxon>Fungi</taxon>
        <taxon>Dikarya</taxon>
        <taxon>Basidiomycota</taxon>
        <taxon>Agaricomycotina</taxon>
        <taxon>Agaricomycetes</taxon>
        <taxon>Polyporales</taxon>
        <taxon>Polyporaceae</taxon>
        <taxon>Dichomitus</taxon>
    </lineage>
</organism>
<gene>
    <name evidence="1" type="ORF">BD311DRAFT_760653</name>
</gene>
<accession>A0A4Q9MIN6</accession>
<name>A0A4Q9MIN6_9APHY</name>
<proteinExistence type="predicted"/>
<dbReference type="EMBL" id="ML143433">
    <property type="protein sequence ID" value="TBU27384.1"/>
    <property type="molecule type" value="Genomic_DNA"/>
</dbReference>
<dbReference type="AlphaFoldDB" id="A0A4Q9MIN6"/>
<sequence length="110" mass="12446">MATRSLGRRRRKKLIPATGRPMFGKMGAYILADHNSGEKRLATRQGIGNNGSTSLVVCLWGVLGICPRVSQPRQHLWKHRYRQILPDNVVTTNTTIRRGKETVDFSRYLG</sequence>
<evidence type="ECO:0000313" key="1">
    <source>
        <dbReference type="EMBL" id="TBU27384.1"/>
    </source>
</evidence>